<feature type="domain" description="Clp ATPase C-terminal" evidence="7">
    <location>
        <begin position="739"/>
        <end position="828"/>
    </location>
</feature>
<reference evidence="8" key="1">
    <citation type="journal article" date="2021" name="PeerJ">
        <title>Extensive microbial diversity within the chicken gut microbiome revealed by metagenomics and culture.</title>
        <authorList>
            <person name="Gilroy R."/>
            <person name="Ravi A."/>
            <person name="Getino M."/>
            <person name="Pursley I."/>
            <person name="Horton D.L."/>
            <person name="Alikhan N.F."/>
            <person name="Baker D."/>
            <person name="Gharbi K."/>
            <person name="Hall N."/>
            <person name="Watson M."/>
            <person name="Adriaenssens E.M."/>
            <person name="Foster-Nyarko E."/>
            <person name="Jarju S."/>
            <person name="Secka A."/>
            <person name="Antonio M."/>
            <person name="Oren A."/>
            <person name="Chaudhuri R.R."/>
            <person name="La Ragione R."/>
            <person name="Hildebrand F."/>
            <person name="Pallen M.J."/>
        </authorList>
    </citation>
    <scope>NUCLEOTIDE SEQUENCE</scope>
    <source>
        <strain evidence="8">CHK33-7979</strain>
    </source>
</reference>
<keyword evidence="4" id="KW-0175">Coiled coil</keyword>
<dbReference type="Gene3D" id="4.10.860.10">
    <property type="entry name" value="UVR domain"/>
    <property type="match status" value="1"/>
</dbReference>
<dbReference type="CDD" id="cd19499">
    <property type="entry name" value="RecA-like_ClpB_Hsp104-like"/>
    <property type="match status" value="1"/>
</dbReference>
<dbReference type="GO" id="GO:0006508">
    <property type="term" value="P:proteolysis"/>
    <property type="evidence" value="ECO:0007669"/>
    <property type="project" value="UniProtKB-KW"/>
</dbReference>
<dbReference type="InterPro" id="IPR028299">
    <property type="entry name" value="ClpA/B_CS2"/>
</dbReference>
<dbReference type="InterPro" id="IPR019489">
    <property type="entry name" value="Clp_ATPase_C"/>
</dbReference>
<dbReference type="SMART" id="SM01086">
    <property type="entry name" value="ClpB_D2-small"/>
    <property type="match status" value="1"/>
</dbReference>
<dbReference type="Pfam" id="PF00004">
    <property type="entry name" value="AAA"/>
    <property type="match status" value="1"/>
</dbReference>
<dbReference type="PROSITE" id="PS00871">
    <property type="entry name" value="CLPAB_2"/>
    <property type="match status" value="1"/>
</dbReference>
<dbReference type="GO" id="GO:0034605">
    <property type="term" value="P:cellular response to heat"/>
    <property type="evidence" value="ECO:0007669"/>
    <property type="project" value="TreeGrafter"/>
</dbReference>
<dbReference type="InterPro" id="IPR041546">
    <property type="entry name" value="ClpA/ClpB_AAA_lid"/>
</dbReference>
<dbReference type="InterPro" id="IPR003593">
    <property type="entry name" value="AAA+_ATPase"/>
</dbReference>
<dbReference type="PANTHER" id="PTHR11638:SF175">
    <property type="entry name" value="ATP-DEPENDENT CLP PROTEASE, ATP-BINDING SUBUNIT CLPC"/>
    <property type="match status" value="1"/>
</dbReference>
<keyword evidence="3" id="KW-0143">Chaperone</keyword>
<feature type="compositionally biased region" description="Polar residues" evidence="5">
    <location>
        <begin position="108"/>
        <end position="117"/>
    </location>
</feature>
<dbReference type="InterPro" id="IPR003959">
    <property type="entry name" value="ATPase_AAA_core"/>
</dbReference>
<organism evidence="8 9">
    <name type="scientific">Candidatus Intestinimonas merdavium</name>
    <dbReference type="NCBI Taxonomy" id="2838622"/>
    <lineage>
        <taxon>Bacteria</taxon>
        <taxon>Bacillati</taxon>
        <taxon>Bacillota</taxon>
        <taxon>Clostridia</taxon>
        <taxon>Eubacteriales</taxon>
        <taxon>Intestinimonas</taxon>
    </lineage>
</organism>
<dbReference type="PRINTS" id="PR00300">
    <property type="entry name" value="CLPPROTEASEA"/>
</dbReference>
<evidence type="ECO:0000256" key="3">
    <source>
        <dbReference type="ARBA" id="ARBA00023186"/>
    </source>
</evidence>
<dbReference type="FunFam" id="3.40.50.300:FF:000025">
    <property type="entry name" value="ATP-dependent Clp protease subunit"/>
    <property type="match status" value="1"/>
</dbReference>
<gene>
    <name evidence="8" type="ORF">H9826_09710</name>
</gene>
<feature type="region of interest" description="Disordered" evidence="5">
    <location>
        <begin position="73"/>
        <end position="92"/>
    </location>
</feature>
<keyword evidence="1" id="KW-0547">Nucleotide-binding</keyword>
<dbReference type="GO" id="GO:0008233">
    <property type="term" value="F:peptidase activity"/>
    <property type="evidence" value="ECO:0007669"/>
    <property type="project" value="UniProtKB-KW"/>
</dbReference>
<dbReference type="GO" id="GO:0016887">
    <property type="term" value="F:ATP hydrolysis activity"/>
    <property type="evidence" value="ECO:0007669"/>
    <property type="project" value="InterPro"/>
</dbReference>
<proteinExistence type="predicted"/>
<evidence type="ECO:0000256" key="2">
    <source>
        <dbReference type="ARBA" id="ARBA00022840"/>
    </source>
</evidence>
<dbReference type="GO" id="GO:0005524">
    <property type="term" value="F:ATP binding"/>
    <property type="evidence" value="ECO:0007669"/>
    <property type="project" value="UniProtKB-KW"/>
</dbReference>
<name>A0A9D1Z586_9FIRM</name>
<sequence length="831" mass="93376">MQPTLCSRCHKNVAVIFVTRIEGGETKNEGLCLKCAKELGIKPVEDMMKKMGISEEDLEGLTNEMMSAFGGAEGMESLTPQPDDDQEDDEGRTATFPFLNKLFGGQPAQDSPSGEQTRQQREEKSAGKERQPKRKFFENYCISLTNRAQEGKLDRIVGRDSELERVVQILNRRQKNNPCLSGEPGVVKTAIAEGLALRIAEKNVPYKLLDKEVYLLDLTSLVAGTQFRGQFESRMKGLIEEIKKLGNIILVIDEVHNLVGAGDAEGSMSAANILKPALSRGEIQVVGATTLTEYRKYIEKDSALERRFQPVMVEEPSVDDAIEIIKGIAPYYEQYHHVTISPEMCRLAVTMSERYITDRFLPDKAIDLIDEASSDVNLHNKALTRTMQIDKELADIAKEREVMLAAANDKSGEPFEHLRRREQNLLQQKEKLEAAVPQEDDDGSRQTKLSELRQQLDQVAQERGELERINSEKAYQRLADLKSQELQLTQEKDSLADKLAPPLTVAHLARVIELWTKIPATQIQEQEFERLAHLEDRLKSHIVGQDEAVHEVANAIRRGRVGIASKRKPVSFIFVGSTGVGKTELVKQLAQDMFNSPESLIRLDMSEFMEKFAVSRIIGSPPGYVGYDEAGQLTEKVRRKPYCVILFDEIEKAHPDVLNIMLQILDDGHITDAQGRNVNFENAVIVMTSNAGSDKGGGSVGFGRTDKEQGKDKAMKALSQFLRPEFINRVDEVVYFNRLSEENFKDIARIMLGELTDNLRDKGITFSWDESVLDHLVKTSYSLTYGARNLRRQVQKDLEDPIATKIIESYLEPITQLKAVGKDGKIELLAL</sequence>
<dbReference type="Gene3D" id="1.10.8.60">
    <property type="match status" value="2"/>
</dbReference>
<evidence type="ECO:0000259" key="7">
    <source>
        <dbReference type="SMART" id="SM01086"/>
    </source>
</evidence>
<keyword evidence="2 8" id="KW-0067">ATP-binding</keyword>
<dbReference type="AlphaFoldDB" id="A0A9D1Z586"/>
<dbReference type="InterPro" id="IPR050130">
    <property type="entry name" value="ClpA_ClpB"/>
</dbReference>
<feature type="region of interest" description="Disordered" evidence="5">
    <location>
        <begin position="100"/>
        <end position="131"/>
    </location>
</feature>
<evidence type="ECO:0000256" key="4">
    <source>
        <dbReference type="SAM" id="Coils"/>
    </source>
</evidence>
<dbReference type="Pfam" id="PF07724">
    <property type="entry name" value="AAA_2"/>
    <property type="match status" value="1"/>
</dbReference>
<dbReference type="Gene3D" id="3.40.50.300">
    <property type="entry name" value="P-loop containing nucleotide triphosphate hydrolases"/>
    <property type="match status" value="2"/>
</dbReference>
<dbReference type="CDD" id="cd00009">
    <property type="entry name" value="AAA"/>
    <property type="match status" value="1"/>
</dbReference>
<dbReference type="InterPro" id="IPR027417">
    <property type="entry name" value="P-loop_NTPase"/>
</dbReference>
<feature type="domain" description="AAA+ ATPase" evidence="6">
    <location>
        <begin position="174"/>
        <end position="318"/>
    </location>
</feature>
<evidence type="ECO:0000313" key="8">
    <source>
        <dbReference type="EMBL" id="HIY74229.1"/>
    </source>
</evidence>
<dbReference type="Proteomes" id="UP000886824">
    <property type="component" value="Unassembled WGS sequence"/>
</dbReference>
<evidence type="ECO:0000259" key="6">
    <source>
        <dbReference type="SMART" id="SM00382"/>
    </source>
</evidence>
<keyword evidence="8" id="KW-0645">Protease</keyword>
<evidence type="ECO:0000256" key="1">
    <source>
        <dbReference type="ARBA" id="ARBA00022741"/>
    </source>
</evidence>
<comment type="caution">
    <text evidence="8">The sequence shown here is derived from an EMBL/GenBank/DDBJ whole genome shotgun (WGS) entry which is preliminary data.</text>
</comment>
<dbReference type="SMART" id="SM00382">
    <property type="entry name" value="AAA"/>
    <property type="match status" value="2"/>
</dbReference>
<dbReference type="InterPro" id="IPR001270">
    <property type="entry name" value="ClpA/B"/>
</dbReference>
<dbReference type="Pfam" id="PF10431">
    <property type="entry name" value="ClpB_D2-small"/>
    <property type="match status" value="1"/>
</dbReference>
<dbReference type="Pfam" id="PF17871">
    <property type="entry name" value="AAA_lid_9"/>
    <property type="match status" value="1"/>
</dbReference>
<protein>
    <submittedName>
        <fullName evidence="8">ATP-dependent Clp protease ATP-binding subunit</fullName>
    </submittedName>
</protein>
<feature type="domain" description="AAA+ ATPase" evidence="6">
    <location>
        <begin position="568"/>
        <end position="740"/>
    </location>
</feature>
<dbReference type="SUPFAM" id="SSF52540">
    <property type="entry name" value="P-loop containing nucleoside triphosphate hydrolases"/>
    <property type="match status" value="2"/>
</dbReference>
<feature type="compositionally biased region" description="Basic and acidic residues" evidence="5">
    <location>
        <begin position="118"/>
        <end position="130"/>
    </location>
</feature>
<keyword evidence="8" id="KW-0378">Hydrolase</keyword>
<accession>A0A9D1Z586</accession>
<evidence type="ECO:0000313" key="9">
    <source>
        <dbReference type="Proteomes" id="UP000886824"/>
    </source>
</evidence>
<dbReference type="EMBL" id="DXCX01000100">
    <property type="protein sequence ID" value="HIY74229.1"/>
    <property type="molecule type" value="Genomic_DNA"/>
</dbReference>
<dbReference type="GO" id="GO:0005737">
    <property type="term" value="C:cytoplasm"/>
    <property type="evidence" value="ECO:0007669"/>
    <property type="project" value="TreeGrafter"/>
</dbReference>
<feature type="coiled-coil region" evidence="4">
    <location>
        <begin position="415"/>
        <end position="498"/>
    </location>
</feature>
<evidence type="ECO:0000256" key="5">
    <source>
        <dbReference type="SAM" id="MobiDB-lite"/>
    </source>
</evidence>
<dbReference type="PANTHER" id="PTHR11638">
    <property type="entry name" value="ATP-DEPENDENT CLP PROTEASE"/>
    <property type="match status" value="1"/>
</dbReference>
<reference evidence="8" key="2">
    <citation type="submission" date="2021-04" db="EMBL/GenBank/DDBJ databases">
        <authorList>
            <person name="Gilroy R."/>
        </authorList>
    </citation>
    <scope>NUCLEOTIDE SEQUENCE</scope>
    <source>
        <strain evidence="8">CHK33-7979</strain>
    </source>
</reference>